<dbReference type="PANTHER" id="PTHR43344">
    <property type="entry name" value="PHOSPHOSERINE PHOSPHATASE"/>
    <property type="match status" value="1"/>
</dbReference>
<dbReference type="Proteomes" id="UP000283946">
    <property type="component" value="Chromosome"/>
</dbReference>
<gene>
    <name evidence="2" type="ORF">C7V51_11695</name>
</gene>
<evidence type="ECO:0000313" key="2">
    <source>
        <dbReference type="EMBL" id="AZZ56466.1"/>
    </source>
</evidence>
<organism evidence="2 3">
    <name type="scientific">Rathayibacter iranicus</name>
    <dbReference type="NCBI Taxonomy" id="59737"/>
    <lineage>
        <taxon>Bacteria</taxon>
        <taxon>Bacillati</taxon>
        <taxon>Actinomycetota</taxon>
        <taxon>Actinomycetes</taxon>
        <taxon>Micrococcales</taxon>
        <taxon>Microbacteriaceae</taxon>
        <taxon>Rathayibacter</taxon>
    </lineage>
</organism>
<reference evidence="2 3" key="1">
    <citation type="submission" date="2018-03" db="EMBL/GenBank/DDBJ databases">
        <title>Bacteriophage NCPPB3778 and a type I-E CRISPR drive the evolution of the US Biological Select Agent, Rathayibacter toxicus.</title>
        <authorList>
            <person name="Davis E.W.II."/>
            <person name="Tabima J.F."/>
            <person name="Weisberg A.J."/>
            <person name="Dantas Lopes L."/>
            <person name="Wiseman M.S."/>
            <person name="Wiseman M.S."/>
            <person name="Pupko T."/>
            <person name="Belcher M.S."/>
            <person name="Sechler A.J."/>
            <person name="Tancos M.A."/>
            <person name="Schroeder B.K."/>
            <person name="Murray T.D."/>
            <person name="Luster D.G."/>
            <person name="Schneider W.L."/>
            <person name="Rogers E."/>
            <person name="Andreote F.D."/>
            <person name="Grunwald N.J."/>
            <person name="Putnam M.L."/>
            <person name="Chang J.H."/>
        </authorList>
    </citation>
    <scope>NUCLEOTIDE SEQUENCE [LARGE SCALE GENOMIC DNA]</scope>
    <source>
        <strain evidence="2 3">NCCPB 2253</strain>
    </source>
</reference>
<dbReference type="EMBL" id="CP028130">
    <property type="protein sequence ID" value="AZZ56466.1"/>
    <property type="molecule type" value="Genomic_DNA"/>
</dbReference>
<sequence>MITTKLVIFDLDGTIIRNSTAAQAISLAAGTLPEVQLLEAEYHAGHIDSLQFSLRALELWGPDHLTYFSDAWASAPKIDDLDAAISGLRSLGIVTCLLTMAPEEFARLVGNFDHIHGSQYGTKILNPEDKPRIAAQIQAAIGADDDDVVALGDSASDAPLFTKYTRTIAVNATQDLLVLARHPYSGSSVMDALALEVDLPHNQGHRAA</sequence>
<dbReference type="SUPFAM" id="SSF56784">
    <property type="entry name" value="HAD-like"/>
    <property type="match status" value="1"/>
</dbReference>
<proteinExistence type="inferred from homology"/>
<evidence type="ECO:0008006" key="4">
    <source>
        <dbReference type="Google" id="ProtNLM"/>
    </source>
</evidence>
<dbReference type="Gene3D" id="3.40.50.1000">
    <property type="entry name" value="HAD superfamily/HAD-like"/>
    <property type="match status" value="1"/>
</dbReference>
<comment type="similarity">
    <text evidence="1">Belongs to the HAD-like hydrolase superfamily. SerB family.</text>
</comment>
<evidence type="ECO:0000256" key="1">
    <source>
        <dbReference type="ARBA" id="ARBA00009184"/>
    </source>
</evidence>
<protein>
    <recommendedName>
        <fullName evidence="4">Haloacid dehalogenase</fullName>
    </recommendedName>
</protein>
<dbReference type="AlphaFoldDB" id="A0AAD1ADI3"/>
<dbReference type="InterPro" id="IPR036412">
    <property type="entry name" value="HAD-like_sf"/>
</dbReference>
<dbReference type="InterPro" id="IPR023214">
    <property type="entry name" value="HAD_sf"/>
</dbReference>
<dbReference type="InterPro" id="IPR050582">
    <property type="entry name" value="HAD-like_SerB"/>
</dbReference>
<dbReference type="Pfam" id="PF00702">
    <property type="entry name" value="Hydrolase"/>
    <property type="match status" value="1"/>
</dbReference>
<dbReference type="CDD" id="cd01427">
    <property type="entry name" value="HAD_like"/>
    <property type="match status" value="1"/>
</dbReference>
<accession>A0AAD1ADI3</accession>
<name>A0AAD1ADI3_9MICO</name>
<dbReference type="KEGG" id="ria:C7V51_11695"/>
<evidence type="ECO:0000313" key="3">
    <source>
        <dbReference type="Proteomes" id="UP000283946"/>
    </source>
</evidence>